<name>A0AAQ3MFL5_VIGMU</name>
<evidence type="ECO:0000313" key="3">
    <source>
        <dbReference type="Proteomes" id="UP001374535"/>
    </source>
</evidence>
<sequence>MTTAMGRTTSPRGILVLLLSLIMRLMMVMVMMMGMLLMVILMIPFVPLGTIDSLLTIQSMALKVLVRFFQSLFSTLHGLINKQSKTLRFPSVLVEPKRTILNLPKLLEEIKKFLGINLSTHVAHKYLPLRILRNRIGVRRGRRNRASRGQLTRCGTVTNFLLGIFQRLASIIPVLEKDESVTLRFARDFVGNGLAVLDLAVFPKHGS</sequence>
<keyword evidence="1" id="KW-0812">Transmembrane</keyword>
<feature type="transmembrane region" description="Helical" evidence="1">
    <location>
        <begin position="21"/>
        <end position="48"/>
    </location>
</feature>
<keyword evidence="1" id="KW-0472">Membrane</keyword>
<proteinExistence type="predicted"/>
<keyword evidence="3" id="KW-1185">Reference proteome</keyword>
<dbReference type="AlphaFoldDB" id="A0AAQ3MFL5"/>
<accession>A0AAQ3MFL5</accession>
<organism evidence="2 3">
    <name type="scientific">Vigna mungo</name>
    <name type="common">Black gram</name>
    <name type="synonym">Phaseolus mungo</name>
    <dbReference type="NCBI Taxonomy" id="3915"/>
    <lineage>
        <taxon>Eukaryota</taxon>
        <taxon>Viridiplantae</taxon>
        <taxon>Streptophyta</taxon>
        <taxon>Embryophyta</taxon>
        <taxon>Tracheophyta</taxon>
        <taxon>Spermatophyta</taxon>
        <taxon>Magnoliopsida</taxon>
        <taxon>eudicotyledons</taxon>
        <taxon>Gunneridae</taxon>
        <taxon>Pentapetalae</taxon>
        <taxon>rosids</taxon>
        <taxon>fabids</taxon>
        <taxon>Fabales</taxon>
        <taxon>Fabaceae</taxon>
        <taxon>Papilionoideae</taxon>
        <taxon>50 kb inversion clade</taxon>
        <taxon>NPAAA clade</taxon>
        <taxon>indigoferoid/millettioid clade</taxon>
        <taxon>Phaseoleae</taxon>
        <taxon>Vigna</taxon>
    </lineage>
</organism>
<gene>
    <name evidence="2" type="ORF">V8G54_035535</name>
</gene>
<reference evidence="2 3" key="1">
    <citation type="journal article" date="2023" name="Life. Sci Alliance">
        <title>Evolutionary insights into 3D genome organization and epigenetic landscape of Vigna mungo.</title>
        <authorList>
            <person name="Junaid A."/>
            <person name="Singh B."/>
            <person name="Bhatia S."/>
        </authorList>
    </citation>
    <scope>NUCLEOTIDE SEQUENCE [LARGE SCALE GENOMIC DNA]</scope>
    <source>
        <strain evidence="2">Urdbean</strain>
    </source>
</reference>
<dbReference type="Proteomes" id="UP001374535">
    <property type="component" value="Chromosome 11"/>
</dbReference>
<protein>
    <submittedName>
        <fullName evidence="2">Uncharacterized protein</fullName>
    </submittedName>
</protein>
<keyword evidence="1" id="KW-1133">Transmembrane helix</keyword>
<evidence type="ECO:0000256" key="1">
    <source>
        <dbReference type="SAM" id="Phobius"/>
    </source>
</evidence>
<dbReference type="EMBL" id="CP144690">
    <property type="protein sequence ID" value="WVY90021.1"/>
    <property type="molecule type" value="Genomic_DNA"/>
</dbReference>
<evidence type="ECO:0000313" key="2">
    <source>
        <dbReference type="EMBL" id="WVY90021.1"/>
    </source>
</evidence>